<accession>A0A336MR64</accession>
<organism evidence="2">
    <name type="scientific">Culicoides sonorensis</name>
    <name type="common">Biting midge</name>
    <dbReference type="NCBI Taxonomy" id="179676"/>
    <lineage>
        <taxon>Eukaryota</taxon>
        <taxon>Metazoa</taxon>
        <taxon>Ecdysozoa</taxon>
        <taxon>Arthropoda</taxon>
        <taxon>Hexapoda</taxon>
        <taxon>Insecta</taxon>
        <taxon>Pterygota</taxon>
        <taxon>Neoptera</taxon>
        <taxon>Endopterygota</taxon>
        <taxon>Diptera</taxon>
        <taxon>Nematocera</taxon>
        <taxon>Chironomoidea</taxon>
        <taxon>Ceratopogonidae</taxon>
        <taxon>Ceratopogoninae</taxon>
        <taxon>Culicoides</taxon>
        <taxon>Monoculicoides</taxon>
    </lineage>
</organism>
<sequence length="231" mass="25626">MDSGRHDRDSDLGDDSPMSHTDEQSDREEEIRDCDSSDEGVNVNPNTTLTTGMDFVGRSPEHISDMSHPSPFVQNHPLNLLNNLTALGMSAQHLQNLPHSDVLEKLKMQVRDMKVGLMDPDFSSLHAAAANYGASMQNAAANFAQSMSQQHGGNPNGFSFQSPGNKDGNPASNSSASSEGSNSSQQNNGWSFEEQFKQVRQVSVIFSLNLNFFCEKFPMKHWYFLFILNMY</sequence>
<feature type="compositionally biased region" description="Low complexity" evidence="1">
    <location>
        <begin position="171"/>
        <end position="189"/>
    </location>
</feature>
<reference evidence="2" key="1">
    <citation type="submission" date="2018-07" db="EMBL/GenBank/DDBJ databases">
        <authorList>
            <person name="Quirk P.G."/>
            <person name="Krulwich T.A."/>
        </authorList>
    </citation>
    <scope>NUCLEOTIDE SEQUENCE</scope>
</reference>
<feature type="compositionally biased region" description="Polar residues" evidence="1">
    <location>
        <begin position="147"/>
        <end position="164"/>
    </location>
</feature>
<protein>
    <submittedName>
        <fullName evidence="2">CSON004373 protein</fullName>
    </submittedName>
</protein>
<dbReference type="VEuPathDB" id="VectorBase:CSON004373"/>
<feature type="compositionally biased region" description="Basic and acidic residues" evidence="1">
    <location>
        <begin position="1"/>
        <end position="11"/>
    </location>
</feature>
<evidence type="ECO:0000256" key="1">
    <source>
        <dbReference type="SAM" id="MobiDB-lite"/>
    </source>
</evidence>
<feature type="region of interest" description="Disordered" evidence="1">
    <location>
        <begin position="147"/>
        <end position="189"/>
    </location>
</feature>
<evidence type="ECO:0000313" key="2">
    <source>
        <dbReference type="EMBL" id="SSX32031.1"/>
    </source>
</evidence>
<feature type="compositionally biased region" description="Basic and acidic residues" evidence="1">
    <location>
        <begin position="20"/>
        <end position="35"/>
    </location>
</feature>
<gene>
    <name evidence="2" type="primary">CSON004373</name>
</gene>
<dbReference type="EMBL" id="UFQT01001860">
    <property type="protein sequence ID" value="SSX32031.1"/>
    <property type="molecule type" value="Genomic_DNA"/>
</dbReference>
<dbReference type="AlphaFoldDB" id="A0A336MR64"/>
<proteinExistence type="predicted"/>
<name>A0A336MR64_CULSO</name>
<feature type="region of interest" description="Disordered" evidence="1">
    <location>
        <begin position="1"/>
        <end position="53"/>
    </location>
</feature>